<dbReference type="Gene3D" id="1.20.5.440">
    <property type="entry name" value="ATP synthase delta/epsilon subunit, C-terminal domain"/>
    <property type="match status" value="1"/>
</dbReference>
<dbReference type="Proteomes" id="UP000050929">
    <property type="component" value="Unassembled WGS sequence"/>
</dbReference>
<protein>
    <recommendedName>
        <fullName evidence="4 12">ATP synthase epsilon chain</fullName>
    </recommendedName>
    <alternativeName>
        <fullName evidence="11 12">ATP synthase F1 sector epsilon subunit</fullName>
    </alternativeName>
    <alternativeName>
        <fullName evidence="10 12">F-ATPase epsilon subunit</fullName>
    </alternativeName>
</protein>
<organism evidence="16 17">
    <name type="scientific">Companilactobacillus tucceti DSM 20183</name>
    <dbReference type="NCBI Taxonomy" id="1423811"/>
    <lineage>
        <taxon>Bacteria</taxon>
        <taxon>Bacillati</taxon>
        <taxon>Bacillota</taxon>
        <taxon>Bacilli</taxon>
        <taxon>Lactobacillales</taxon>
        <taxon>Lactobacillaceae</taxon>
        <taxon>Companilactobacillus</taxon>
    </lineage>
</organism>
<dbReference type="NCBIfam" id="TIGR01216">
    <property type="entry name" value="ATP_synt_epsi"/>
    <property type="match status" value="1"/>
</dbReference>
<evidence type="ECO:0000256" key="5">
    <source>
        <dbReference type="ARBA" id="ARBA00022448"/>
    </source>
</evidence>
<comment type="similarity">
    <text evidence="3 12 13">Belongs to the ATPase epsilon chain family.</text>
</comment>
<keyword evidence="5 12" id="KW-0813">Transport</keyword>
<evidence type="ECO:0000256" key="3">
    <source>
        <dbReference type="ARBA" id="ARBA00005712"/>
    </source>
</evidence>
<sequence length="147" mass="16276">MADQSELMTVNIVTPDGVVYDHHANLIVASTISGNIGIMSNHEPIIAPLKIDEVRVKRVDSPNHEDSIAVNGGFLEFSNNLVSIVANSAERAINIDLRRAKYAKEKAEKRIQTAKEKHNVDDLNRAEVSLRKAVNRINVSSHEDTKL</sequence>
<evidence type="ECO:0000256" key="8">
    <source>
        <dbReference type="ARBA" id="ARBA00023196"/>
    </source>
</evidence>
<evidence type="ECO:0000259" key="15">
    <source>
        <dbReference type="Pfam" id="PF02823"/>
    </source>
</evidence>
<keyword evidence="7 12" id="KW-0472">Membrane</keyword>
<evidence type="ECO:0000256" key="10">
    <source>
        <dbReference type="ARBA" id="ARBA00030215"/>
    </source>
</evidence>
<gene>
    <name evidence="12" type="primary">atpC</name>
    <name evidence="16" type="ORF">FC72_GL000300</name>
</gene>
<feature type="domain" description="ATP synthase F1 complex delta/epsilon subunit N-terminal" evidence="15">
    <location>
        <begin position="8"/>
        <end position="89"/>
    </location>
</feature>
<keyword evidence="12" id="KW-0375">Hydrogen ion transport</keyword>
<name>A0A0R1IZ40_9LACO</name>
<keyword evidence="9 12" id="KW-0066">ATP synthesis</keyword>
<keyword evidence="6 12" id="KW-0406">Ion transport</keyword>
<keyword evidence="17" id="KW-1185">Reference proteome</keyword>
<evidence type="ECO:0000313" key="16">
    <source>
        <dbReference type="EMBL" id="KRK64573.1"/>
    </source>
</evidence>
<evidence type="ECO:0000256" key="1">
    <source>
        <dbReference type="ARBA" id="ARBA00003543"/>
    </source>
</evidence>
<dbReference type="Pfam" id="PF02823">
    <property type="entry name" value="ATP-synt_DE_N"/>
    <property type="match status" value="1"/>
</dbReference>
<evidence type="ECO:0000256" key="13">
    <source>
        <dbReference type="RuleBase" id="RU003656"/>
    </source>
</evidence>
<evidence type="ECO:0000256" key="11">
    <source>
        <dbReference type="ARBA" id="ARBA00031795"/>
    </source>
</evidence>
<evidence type="ECO:0000256" key="9">
    <source>
        <dbReference type="ARBA" id="ARBA00023310"/>
    </source>
</evidence>
<dbReference type="InterPro" id="IPR001469">
    <property type="entry name" value="ATP_synth_F1_dsu/esu"/>
</dbReference>
<dbReference type="InterPro" id="IPR020547">
    <property type="entry name" value="ATP_synth_F1_esu_C"/>
</dbReference>
<comment type="caution">
    <text evidence="16">The sequence shown here is derived from an EMBL/GenBank/DDBJ whole genome shotgun (WGS) entry which is preliminary data.</text>
</comment>
<dbReference type="PANTHER" id="PTHR13822">
    <property type="entry name" value="ATP SYNTHASE DELTA/EPSILON CHAIN"/>
    <property type="match status" value="1"/>
</dbReference>
<dbReference type="EMBL" id="AZDG01000010">
    <property type="protein sequence ID" value="KRK64573.1"/>
    <property type="molecule type" value="Genomic_DNA"/>
</dbReference>
<keyword evidence="8 12" id="KW-0139">CF(1)</keyword>
<dbReference type="InterPro" id="IPR020546">
    <property type="entry name" value="ATP_synth_F1_dsu/esu_N"/>
</dbReference>
<dbReference type="SUPFAM" id="SSF51344">
    <property type="entry name" value="Epsilon subunit of F1F0-ATP synthase N-terminal domain"/>
    <property type="match status" value="1"/>
</dbReference>
<evidence type="ECO:0000256" key="2">
    <source>
        <dbReference type="ARBA" id="ARBA00004184"/>
    </source>
</evidence>
<dbReference type="AlphaFoldDB" id="A0A0R1IZ40"/>
<dbReference type="GO" id="GO:0005524">
    <property type="term" value="F:ATP binding"/>
    <property type="evidence" value="ECO:0007669"/>
    <property type="project" value="UniProtKB-UniRule"/>
</dbReference>
<dbReference type="RefSeq" id="WP_057765681.1">
    <property type="nucleotide sequence ID" value="NZ_AZDG01000010.1"/>
</dbReference>
<evidence type="ECO:0000256" key="12">
    <source>
        <dbReference type="HAMAP-Rule" id="MF_00530"/>
    </source>
</evidence>
<comment type="subunit">
    <text evidence="12 13">F-type ATPases have 2 components, CF(1) - the catalytic core - and CF(0) - the membrane proton channel. CF(1) has five subunits: alpha(3), beta(3), gamma(1), delta(1), epsilon(1). CF(0) has three main subunits: a, b and c.</text>
</comment>
<evidence type="ECO:0000256" key="6">
    <source>
        <dbReference type="ARBA" id="ARBA00023065"/>
    </source>
</evidence>
<evidence type="ECO:0000256" key="4">
    <source>
        <dbReference type="ARBA" id="ARBA00014480"/>
    </source>
</evidence>
<reference evidence="16 17" key="1">
    <citation type="journal article" date="2015" name="Genome Announc.">
        <title>Expanding the biotechnology potential of lactobacilli through comparative genomics of 213 strains and associated genera.</title>
        <authorList>
            <person name="Sun Z."/>
            <person name="Harris H.M."/>
            <person name="McCann A."/>
            <person name="Guo C."/>
            <person name="Argimon S."/>
            <person name="Zhang W."/>
            <person name="Yang X."/>
            <person name="Jeffery I.B."/>
            <person name="Cooney J.C."/>
            <person name="Kagawa T.F."/>
            <person name="Liu W."/>
            <person name="Song Y."/>
            <person name="Salvetti E."/>
            <person name="Wrobel A."/>
            <person name="Rasinkangas P."/>
            <person name="Parkhill J."/>
            <person name="Rea M.C."/>
            <person name="O'Sullivan O."/>
            <person name="Ritari J."/>
            <person name="Douillard F.P."/>
            <person name="Paul Ross R."/>
            <person name="Yang R."/>
            <person name="Briner A.E."/>
            <person name="Felis G.E."/>
            <person name="de Vos W.M."/>
            <person name="Barrangou R."/>
            <person name="Klaenhammer T.R."/>
            <person name="Caufield P.W."/>
            <person name="Cui Y."/>
            <person name="Zhang H."/>
            <person name="O'Toole P.W."/>
        </authorList>
    </citation>
    <scope>NUCLEOTIDE SEQUENCE [LARGE SCALE GENOMIC DNA]</scope>
    <source>
        <strain evidence="16 17">DSM 20183</strain>
    </source>
</reference>
<dbReference type="Pfam" id="PF00401">
    <property type="entry name" value="ATP-synt_DE"/>
    <property type="match status" value="1"/>
</dbReference>
<feature type="domain" description="ATP synthase epsilon subunit C-terminal" evidence="14">
    <location>
        <begin position="94"/>
        <end position="140"/>
    </location>
</feature>
<dbReference type="PANTHER" id="PTHR13822:SF10">
    <property type="entry name" value="ATP SYNTHASE EPSILON CHAIN, CHLOROPLASTIC"/>
    <property type="match status" value="1"/>
</dbReference>
<evidence type="ECO:0000313" key="17">
    <source>
        <dbReference type="Proteomes" id="UP000050929"/>
    </source>
</evidence>
<dbReference type="GO" id="GO:0012505">
    <property type="term" value="C:endomembrane system"/>
    <property type="evidence" value="ECO:0007669"/>
    <property type="project" value="UniProtKB-SubCell"/>
</dbReference>
<keyword evidence="12" id="KW-1003">Cell membrane</keyword>
<evidence type="ECO:0000256" key="7">
    <source>
        <dbReference type="ARBA" id="ARBA00023136"/>
    </source>
</evidence>
<comment type="subcellular location">
    <subcellularLocation>
        <location evidence="12">Cell membrane</location>
        <topology evidence="12">Peripheral membrane protein</topology>
    </subcellularLocation>
    <subcellularLocation>
        <location evidence="2">Endomembrane system</location>
        <topology evidence="2">Peripheral membrane protein</topology>
    </subcellularLocation>
</comment>
<dbReference type="HAMAP" id="MF_00530">
    <property type="entry name" value="ATP_synth_epsil_bac"/>
    <property type="match status" value="1"/>
</dbReference>
<comment type="function">
    <text evidence="1 12">Produces ATP from ADP in the presence of a proton gradient across the membrane.</text>
</comment>
<dbReference type="NCBIfam" id="NF001846">
    <property type="entry name" value="PRK00571.1-3"/>
    <property type="match status" value="1"/>
</dbReference>
<dbReference type="GO" id="GO:0005886">
    <property type="term" value="C:plasma membrane"/>
    <property type="evidence" value="ECO:0007669"/>
    <property type="project" value="UniProtKB-SubCell"/>
</dbReference>
<dbReference type="OrthoDB" id="9804110at2"/>
<dbReference type="InterPro" id="IPR036771">
    <property type="entry name" value="ATPsynth_dsu/esu_N"/>
</dbReference>
<accession>A0A0R1IZ40</accession>
<dbReference type="Gene3D" id="2.60.15.10">
    <property type="entry name" value="F0F1 ATP synthase delta/epsilon subunit, N-terminal"/>
    <property type="match status" value="1"/>
</dbReference>
<dbReference type="GO" id="GO:0046933">
    <property type="term" value="F:proton-transporting ATP synthase activity, rotational mechanism"/>
    <property type="evidence" value="ECO:0007669"/>
    <property type="project" value="UniProtKB-UniRule"/>
</dbReference>
<dbReference type="CDD" id="cd12152">
    <property type="entry name" value="F1-ATPase_delta"/>
    <property type="match status" value="1"/>
</dbReference>
<proteinExistence type="inferred from homology"/>
<dbReference type="GO" id="GO:0045259">
    <property type="term" value="C:proton-transporting ATP synthase complex"/>
    <property type="evidence" value="ECO:0007669"/>
    <property type="project" value="UniProtKB-KW"/>
</dbReference>
<dbReference type="STRING" id="1423811.FC72_GL000300"/>
<dbReference type="PATRIC" id="fig|1423811.3.peg.301"/>
<evidence type="ECO:0000259" key="14">
    <source>
        <dbReference type="Pfam" id="PF00401"/>
    </source>
</evidence>